<reference evidence="2 3" key="1">
    <citation type="journal article" date="2022" name="bioRxiv">
        <title>Genomics of Preaxostyla Flagellates Illuminates Evolutionary Transitions and the Path Towards Mitochondrial Loss.</title>
        <authorList>
            <person name="Novak L.V.F."/>
            <person name="Treitli S.C."/>
            <person name="Pyrih J."/>
            <person name="Halakuc P."/>
            <person name="Pipaliya S.V."/>
            <person name="Vacek V."/>
            <person name="Brzon O."/>
            <person name="Soukal P."/>
            <person name="Eme L."/>
            <person name="Dacks J.B."/>
            <person name="Karnkowska A."/>
            <person name="Elias M."/>
            <person name="Hampl V."/>
        </authorList>
    </citation>
    <scope>NUCLEOTIDE SEQUENCE [LARGE SCALE GENOMIC DNA]</scope>
    <source>
        <strain evidence="2">NAU3</strain>
        <tissue evidence="2">Gut</tissue>
    </source>
</reference>
<proteinExistence type="predicted"/>
<accession>A0ABQ9WTL5</accession>
<protein>
    <submittedName>
        <fullName evidence="2">Uncharacterized protein</fullName>
    </submittedName>
</protein>
<evidence type="ECO:0000313" key="2">
    <source>
        <dbReference type="EMBL" id="KAK2942845.1"/>
    </source>
</evidence>
<gene>
    <name evidence="2" type="ORF">BLNAU_22229</name>
</gene>
<evidence type="ECO:0000313" key="3">
    <source>
        <dbReference type="Proteomes" id="UP001281761"/>
    </source>
</evidence>
<keyword evidence="3" id="KW-1185">Reference proteome</keyword>
<feature type="compositionally biased region" description="Basic and acidic residues" evidence="1">
    <location>
        <begin position="39"/>
        <end position="48"/>
    </location>
</feature>
<organism evidence="2 3">
    <name type="scientific">Blattamonas nauphoetae</name>
    <dbReference type="NCBI Taxonomy" id="2049346"/>
    <lineage>
        <taxon>Eukaryota</taxon>
        <taxon>Metamonada</taxon>
        <taxon>Preaxostyla</taxon>
        <taxon>Oxymonadida</taxon>
        <taxon>Blattamonas</taxon>
    </lineage>
</organism>
<name>A0ABQ9WTL5_9EUKA</name>
<feature type="region of interest" description="Disordered" evidence="1">
    <location>
        <begin position="28"/>
        <end position="63"/>
    </location>
</feature>
<evidence type="ECO:0000256" key="1">
    <source>
        <dbReference type="SAM" id="MobiDB-lite"/>
    </source>
</evidence>
<sequence length="133" mass="14861">MKSASKTAKGTRIASKCVEHKERTAKRIATAPTLTTLNEESRRARERGGAPNRAPWNPLEFSRSISPHSFTPTFCAVNDGMQADGWFALKKMLRKTNVSLFGQLKLRVRRKKTDEKKEEGDGGMGGVNAERRE</sequence>
<feature type="region of interest" description="Disordered" evidence="1">
    <location>
        <begin position="110"/>
        <end position="133"/>
    </location>
</feature>
<dbReference type="EMBL" id="JARBJD010000379">
    <property type="protein sequence ID" value="KAK2942845.1"/>
    <property type="molecule type" value="Genomic_DNA"/>
</dbReference>
<dbReference type="Proteomes" id="UP001281761">
    <property type="component" value="Unassembled WGS sequence"/>
</dbReference>
<comment type="caution">
    <text evidence="2">The sequence shown here is derived from an EMBL/GenBank/DDBJ whole genome shotgun (WGS) entry which is preliminary data.</text>
</comment>